<dbReference type="InterPro" id="IPR036291">
    <property type="entry name" value="NAD(P)-bd_dom_sf"/>
</dbReference>
<dbReference type="InterPro" id="IPR002328">
    <property type="entry name" value="ADH_Zn_CS"/>
</dbReference>
<keyword evidence="3 5" id="KW-0862">Zinc</keyword>
<dbReference type="Gene3D" id="3.90.180.10">
    <property type="entry name" value="Medium-chain alcohol dehydrogenases, catalytic domain"/>
    <property type="match status" value="1"/>
</dbReference>
<dbReference type="InterPro" id="IPR011032">
    <property type="entry name" value="GroES-like_sf"/>
</dbReference>
<organism evidence="7 8">
    <name type="scientific">Nocardioides aquaticus</name>
    <dbReference type="NCBI Taxonomy" id="160826"/>
    <lineage>
        <taxon>Bacteria</taxon>
        <taxon>Bacillati</taxon>
        <taxon>Actinomycetota</taxon>
        <taxon>Actinomycetes</taxon>
        <taxon>Propionibacteriales</taxon>
        <taxon>Nocardioidaceae</taxon>
        <taxon>Nocardioides</taxon>
    </lineage>
</organism>
<evidence type="ECO:0000313" key="8">
    <source>
        <dbReference type="Proteomes" id="UP000679307"/>
    </source>
</evidence>
<comment type="similarity">
    <text evidence="5">Belongs to the zinc-containing alcohol dehydrogenase family.</text>
</comment>
<comment type="cofactor">
    <cofactor evidence="1 5">
        <name>Zn(2+)</name>
        <dbReference type="ChEBI" id="CHEBI:29105"/>
    </cofactor>
</comment>
<evidence type="ECO:0000313" key="7">
    <source>
        <dbReference type="EMBL" id="QVT77804.1"/>
    </source>
</evidence>
<dbReference type="PANTHER" id="PTHR43401:SF2">
    <property type="entry name" value="L-THREONINE 3-DEHYDROGENASE"/>
    <property type="match status" value="1"/>
</dbReference>
<dbReference type="InterPro" id="IPR013149">
    <property type="entry name" value="ADH-like_C"/>
</dbReference>
<dbReference type="InterPro" id="IPR020843">
    <property type="entry name" value="ER"/>
</dbReference>
<dbReference type="GO" id="GO:0003939">
    <property type="term" value="F:L-iditol 2-dehydrogenase (NAD+) activity"/>
    <property type="evidence" value="ECO:0007669"/>
    <property type="project" value="UniProtKB-EC"/>
</dbReference>
<protein>
    <submittedName>
        <fullName evidence="7">Sorbitol dehydrogenase</fullName>
        <ecNumber evidence="7">1.1.1.14</ecNumber>
    </submittedName>
</protein>
<dbReference type="PANTHER" id="PTHR43401">
    <property type="entry name" value="L-THREONINE 3-DEHYDROGENASE"/>
    <property type="match status" value="1"/>
</dbReference>
<evidence type="ECO:0000256" key="3">
    <source>
        <dbReference type="ARBA" id="ARBA00022833"/>
    </source>
</evidence>
<name>A0ABX8EBL5_9ACTN</name>
<keyword evidence="4 7" id="KW-0560">Oxidoreductase</keyword>
<evidence type="ECO:0000259" key="6">
    <source>
        <dbReference type="SMART" id="SM00829"/>
    </source>
</evidence>
<dbReference type="RefSeq" id="WP_214057479.1">
    <property type="nucleotide sequence ID" value="NZ_BAAAHS010000306.1"/>
</dbReference>
<dbReference type="SMART" id="SM00829">
    <property type="entry name" value="PKS_ER"/>
    <property type="match status" value="1"/>
</dbReference>
<evidence type="ECO:0000256" key="1">
    <source>
        <dbReference type="ARBA" id="ARBA00001947"/>
    </source>
</evidence>
<evidence type="ECO:0000256" key="4">
    <source>
        <dbReference type="ARBA" id="ARBA00023002"/>
    </source>
</evidence>
<sequence length="348" mass="36358">MRAARFYGKEDLRIEDVPEPAPGPGEVKLRNAYTGICGTDLHVFFTPEASGFDFSKPNELTGAALPQVFGHEFAGQIVEVGEGVTGHHEGDKVAVWPLHSCGSCPACDTGLAGACQRLACQGISSPGGGMSAYTTVKADKVYTLPDSVDLRMGAMVEPMAAAWHAVVRSGIKPGQSALIAGAGPIGVGVWFALKAHGVDRIVVSEPQKSRRDAIVGVGADPVVGPEDDLADVIASTTGERGVDVAFEAAGAGAAVNQAIASLAPRGTLLIVSLHEKEFAFNPTPFVFAENTIIGSIAYLPEDFDAVIAAMAEGHYDFTGWVSEVPLEHVSDALQELRAGQHMKVLVKS</sequence>
<feature type="domain" description="Enoyl reductase (ER)" evidence="6">
    <location>
        <begin position="8"/>
        <end position="346"/>
    </location>
</feature>
<keyword evidence="2 5" id="KW-0479">Metal-binding</keyword>
<accession>A0ABX8EBL5</accession>
<evidence type="ECO:0000256" key="5">
    <source>
        <dbReference type="RuleBase" id="RU361277"/>
    </source>
</evidence>
<dbReference type="CDD" id="cd08233">
    <property type="entry name" value="butanediol_DH_like"/>
    <property type="match status" value="1"/>
</dbReference>
<dbReference type="Pfam" id="PF00107">
    <property type="entry name" value="ADH_zinc_N"/>
    <property type="match status" value="1"/>
</dbReference>
<dbReference type="Proteomes" id="UP000679307">
    <property type="component" value="Chromosome"/>
</dbReference>
<evidence type="ECO:0000256" key="2">
    <source>
        <dbReference type="ARBA" id="ARBA00022723"/>
    </source>
</evidence>
<dbReference type="InterPro" id="IPR013154">
    <property type="entry name" value="ADH-like_N"/>
</dbReference>
<dbReference type="EC" id="1.1.1.14" evidence="7"/>
<dbReference type="Gene3D" id="3.40.50.720">
    <property type="entry name" value="NAD(P)-binding Rossmann-like Domain"/>
    <property type="match status" value="1"/>
</dbReference>
<dbReference type="EMBL" id="CP075371">
    <property type="protein sequence ID" value="QVT77804.1"/>
    <property type="molecule type" value="Genomic_DNA"/>
</dbReference>
<dbReference type="SUPFAM" id="SSF51735">
    <property type="entry name" value="NAD(P)-binding Rossmann-fold domains"/>
    <property type="match status" value="1"/>
</dbReference>
<reference evidence="7 8" key="1">
    <citation type="submission" date="2021-05" db="EMBL/GenBank/DDBJ databases">
        <title>Complete genome of Nocardioides aquaticus KCTC 9944T isolated from meromictic and hypersaline Ekho Lake, Antarctica.</title>
        <authorList>
            <person name="Hwang K."/>
            <person name="Kim K.M."/>
            <person name="Choe H."/>
        </authorList>
    </citation>
    <scope>NUCLEOTIDE SEQUENCE [LARGE SCALE GENOMIC DNA]</scope>
    <source>
        <strain evidence="7 8">KCTC 9944</strain>
    </source>
</reference>
<dbReference type="SUPFAM" id="SSF50129">
    <property type="entry name" value="GroES-like"/>
    <property type="match status" value="1"/>
</dbReference>
<proteinExistence type="inferred from homology"/>
<dbReference type="Pfam" id="PF08240">
    <property type="entry name" value="ADH_N"/>
    <property type="match status" value="1"/>
</dbReference>
<keyword evidence="8" id="KW-1185">Reference proteome</keyword>
<dbReference type="InterPro" id="IPR050129">
    <property type="entry name" value="Zn_alcohol_dh"/>
</dbReference>
<dbReference type="PROSITE" id="PS00059">
    <property type="entry name" value="ADH_ZINC"/>
    <property type="match status" value="1"/>
</dbReference>
<gene>
    <name evidence="7" type="primary">gutB_1</name>
    <name evidence="7" type="ORF">ENKNEFLB_00173</name>
</gene>